<name>X1CX21_9ZZZZ</name>
<proteinExistence type="predicted"/>
<evidence type="ECO:0008006" key="3">
    <source>
        <dbReference type="Google" id="ProtNLM"/>
    </source>
</evidence>
<feature type="transmembrane region" description="Helical" evidence="1">
    <location>
        <begin position="76"/>
        <end position="96"/>
    </location>
</feature>
<comment type="caution">
    <text evidence="2">The sequence shown here is derived from an EMBL/GenBank/DDBJ whole genome shotgun (WGS) entry which is preliminary data.</text>
</comment>
<gene>
    <name evidence="2" type="ORF">S01H4_56247</name>
</gene>
<feature type="non-terminal residue" evidence="2">
    <location>
        <position position="1"/>
    </location>
</feature>
<accession>X1CX21</accession>
<keyword evidence="1" id="KW-0812">Transmembrane</keyword>
<evidence type="ECO:0000256" key="1">
    <source>
        <dbReference type="SAM" id="Phobius"/>
    </source>
</evidence>
<reference evidence="2" key="1">
    <citation type="journal article" date="2014" name="Front. Microbiol.">
        <title>High frequency of phylogenetically diverse reductive dehalogenase-homologous genes in deep subseafloor sedimentary metagenomes.</title>
        <authorList>
            <person name="Kawai M."/>
            <person name="Futagami T."/>
            <person name="Toyoda A."/>
            <person name="Takaki Y."/>
            <person name="Nishi S."/>
            <person name="Hori S."/>
            <person name="Arai W."/>
            <person name="Tsubouchi T."/>
            <person name="Morono Y."/>
            <person name="Uchiyama I."/>
            <person name="Ito T."/>
            <person name="Fujiyama A."/>
            <person name="Inagaki F."/>
            <person name="Takami H."/>
        </authorList>
    </citation>
    <scope>NUCLEOTIDE SEQUENCE</scope>
    <source>
        <strain evidence="2">Expedition CK06-06</strain>
    </source>
</reference>
<keyword evidence="1" id="KW-1133">Transmembrane helix</keyword>
<keyword evidence="1" id="KW-0472">Membrane</keyword>
<organism evidence="2">
    <name type="scientific">marine sediment metagenome</name>
    <dbReference type="NCBI Taxonomy" id="412755"/>
    <lineage>
        <taxon>unclassified sequences</taxon>
        <taxon>metagenomes</taxon>
        <taxon>ecological metagenomes</taxon>
    </lineage>
</organism>
<protein>
    <recommendedName>
        <fullName evidence="3">Two component regulator three Y domain-containing protein</fullName>
    </recommendedName>
</protein>
<dbReference type="EMBL" id="BART01032574">
    <property type="protein sequence ID" value="GAH12397.1"/>
    <property type="molecule type" value="Genomic_DNA"/>
</dbReference>
<evidence type="ECO:0000313" key="2">
    <source>
        <dbReference type="EMBL" id="GAH12397.1"/>
    </source>
</evidence>
<sequence length="102" mass="11361">NNDNITDTDYSFRTFNGTAWTPWAPITSLIVFNMSSVPSGNYDISIPVKNMYGVTSVWLTIQYTAPGDGEEAIPSYSLLIISLISLVSVSIIFHITRKKLNR</sequence>
<dbReference type="AlphaFoldDB" id="X1CX21"/>